<evidence type="ECO:0000256" key="2">
    <source>
        <dbReference type="ARBA" id="ARBA00022475"/>
    </source>
</evidence>
<dbReference type="InterPro" id="IPR001173">
    <property type="entry name" value="Glyco_trans_2-like"/>
</dbReference>
<dbReference type="SUPFAM" id="SSF53448">
    <property type="entry name" value="Nucleotide-diphospho-sugar transferases"/>
    <property type="match status" value="1"/>
</dbReference>
<dbReference type="RefSeq" id="WP_150377170.1">
    <property type="nucleotide sequence ID" value="NZ_CP044067.1"/>
</dbReference>
<evidence type="ECO:0000256" key="1">
    <source>
        <dbReference type="ARBA" id="ARBA00004236"/>
    </source>
</evidence>
<keyword evidence="3" id="KW-0328">Glycosyltransferase</keyword>
<sequence>MIGIVVPVHNEEAHLEACLHALREASLHPALDGEPVTIVAVLDACGDGSAQIVERHLGPWLACLTIDARNVGVARHAGAEYLLAARARWLAFTDADSRVAPDWLVAQLNERADAVCGLVTVDDWSHHPSSVARRFAAHYQRRRDHRHVHGANFGLTADAYVKAGGFPAIATSEDVALVERLQAIDAHIAWSAAPEVVTSSRATSRCRGGFADFLCRLRGEAADAVPVVSGLLDESPDLRP</sequence>
<dbReference type="PANTHER" id="PTHR43646:SF2">
    <property type="entry name" value="GLYCOSYLTRANSFERASE 2-LIKE DOMAIN-CONTAINING PROTEIN"/>
    <property type="match status" value="1"/>
</dbReference>
<dbReference type="EMBL" id="CP044067">
    <property type="protein sequence ID" value="QET06453.1"/>
    <property type="molecule type" value="Genomic_DNA"/>
</dbReference>
<dbReference type="GO" id="GO:0005886">
    <property type="term" value="C:plasma membrane"/>
    <property type="evidence" value="ECO:0007669"/>
    <property type="project" value="UniProtKB-SubCell"/>
</dbReference>
<dbReference type="Pfam" id="PF00535">
    <property type="entry name" value="Glycos_transf_2"/>
    <property type="match status" value="1"/>
</dbReference>
<evidence type="ECO:0000256" key="5">
    <source>
        <dbReference type="ARBA" id="ARBA00023136"/>
    </source>
</evidence>
<proteinExistence type="predicted"/>
<dbReference type="InterPro" id="IPR029044">
    <property type="entry name" value="Nucleotide-diphossugar_trans"/>
</dbReference>
<comment type="subcellular location">
    <subcellularLocation>
        <location evidence="1">Cell membrane</location>
    </subcellularLocation>
</comment>
<name>A0A5P2HG00_9BURK</name>
<reference evidence="7 8" key="1">
    <citation type="submission" date="2019-09" db="EMBL/GenBank/DDBJ databases">
        <title>FDA dAtabase for Regulatory Grade micrObial Sequences (FDA-ARGOS): Supporting development and validation of Infectious Disease Dx tests.</title>
        <authorList>
            <person name="Sciortino C."/>
            <person name="Tallon L."/>
            <person name="Sadzewicz L."/>
            <person name="Vavikolanu K."/>
            <person name="Mehta A."/>
            <person name="Aluvathingal J."/>
            <person name="Nadendla S."/>
            <person name="Nandy P."/>
            <person name="Geyer C."/>
            <person name="Yan Y."/>
            <person name="Sichtig H."/>
        </authorList>
    </citation>
    <scope>NUCLEOTIDE SEQUENCE [LARGE SCALE GENOMIC DNA]</scope>
    <source>
        <strain evidence="7 8">FDAARGOS_664</strain>
    </source>
</reference>
<keyword evidence="5" id="KW-0472">Membrane</keyword>
<dbReference type="GO" id="GO:0016757">
    <property type="term" value="F:glycosyltransferase activity"/>
    <property type="evidence" value="ECO:0007669"/>
    <property type="project" value="UniProtKB-KW"/>
</dbReference>
<dbReference type="PANTHER" id="PTHR43646">
    <property type="entry name" value="GLYCOSYLTRANSFERASE"/>
    <property type="match status" value="1"/>
</dbReference>
<accession>A0A5P2HG00</accession>
<dbReference type="OrthoDB" id="9777873at2"/>
<evidence type="ECO:0000256" key="3">
    <source>
        <dbReference type="ARBA" id="ARBA00022676"/>
    </source>
</evidence>
<evidence type="ECO:0000313" key="8">
    <source>
        <dbReference type="Proteomes" id="UP000322822"/>
    </source>
</evidence>
<dbReference type="AlphaFoldDB" id="A0A5P2HG00"/>
<protein>
    <submittedName>
        <fullName evidence="7">Glycosyltransferase</fullName>
    </submittedName>
</protein>
<evidence type="ECO:0000313" key="7">
    <source>
        <dbReference type="EMBL" id="QET06453.1"/>
    </source>
</evidence>
<gene>
    <name evidence="7" type="ORF">FOB72_31715</name>
</gene>
<evidence type="ECO:0000256" key="4">
    <source>
        <dbReference type="ARBA" id="ARBA00022679"/>
    </source>
</evidence>
<organism evidence="7 8">
    <name type="scientific">Cupriavidus pauculus</name>
    <dbReference type="NCBI Taxonomy" id="82633"/>
    <lineage>
        <taxon>Bacteria</taxon>
        <taxon>Pseudomonadati</taxon>
        <taxon>Pseudomonadota</taxon>
        <taxon>Betaproteobacteria</taxon>
        <taxon>Burkholderiales</taxon>
        <taxon>Burkholderiaceae</taxon>
        <taxon>Cupriavidus</taxon>
    </lineage>
</organism>
<keyword evidence="4 7" id="KW-0808">Transferase</keyword>
<dbReference type="Gene3D" id="3.90.550.10">
    <property type="entry name" value="Spore Coat Polysaccharide Biosynthesis Protein SpsA, Chain A"/>
    <property type="match status" value="1"/>
</dbReference>
<dbReference type="Proteomes" id="UP000322822">
    <property type="component" value="Chromosome 2"/>
</dbReference>
<feature type="domain" description="Glycosyltransferase 2-like" evidence="6">
    <location>
        <begin position="4"/>
        <end position="135"/>
    </location>
</feature>
<evidence type="ECO:0000259" key="6">
    <source>
        <dbReference type="Pfam" id="PF00535"/>
    </source>
</evidence>
<keyword evidence="2" id="KW-1003">Cell membrane</keyword>